<accession>A0ABN5IDV9</accession>
<evidence type="ECO:0000313" key="1">
    <source>
        <dbReference type="EMBL" id="AVH61415.1"/>
    </source>
</evidence>
<sequence>MDAAQQAPEKAVAEWLTREHPVPSQVWAEWASYGVALLPLGKRFAAVRMTVDVVHAAVDSDDLVKVAAVLDELLGGPVVFDRRVVGVTYYALIQWSSCLIWGHDEIAPCLGQGIYLGVPRLDRRKPPGTYWVVAPRYPGDLCTPEAVAALVEAGRRRLVQSAEL</sequence>
<organism evidence="1 2">
    <name type="scientific">Streptomyces dengpaensis</name>
    <dbReference type="NCBI Taxonomy" id="2049881"/>
    <lineage>
        <taxon>Bacteria</taxon>
        <taxon>Bacillati</taxon>
        <taxon>Actinomycetota</taxon>
        <taxon>Actinomycetes</taxon>
        <taxon>Kitasatosporales</taxon>
        <taxon>Streptomycetaceae</taxon>
        <taxon>Streptomyces</taxon>
    </lineage>
</organism>
<gene>
    <name evidence="1" type="ORF">C4B68_25300</name>
</gene>
<dbReference type="EMBL" id="CP026652">
    <property type="protein sequence ID" value="AVH61415.1"/>
    <property type="molecule type" value="Genomic_DNA"/>
</dbReference>
<keyword evidence="2" id="KW-1185">Reference proteome</keyword>
<reference evidence="1 2" key="1">
    <citation type="submission" date="2018-02" db="EMBL/GenBank/DDBJ databases">
        <title>Complete genome sequence of Streptomyces dengpaensis, the producer of angucyclines.</title>
        <authorList>
            <person name="Yumei L."/>
        </authorList>
    </citation>
    <scope>NUCLEOTIDE SEQUENCE [LARGE SCALE GENOMIC DNA]</scope>
    <source>
        <strain evidence="1 2">XZHG99</strain>
    </source>
</reference>
<evidence type="ECO:0000313" key="2">
    <source>
        <dbReference type="Proteomes" id="UP000238413"/>
    </source>
</evidence>
<dbReference type="Proteomes" id="UP000238413">
    <property type="component" value="Chromosome"/>
</dbReference>
<protein>
    <recommendedName>
        <fullName evidence="3">DNA primase/polymerase bifunctional N-terminal domain-containing protein</fullName>
    </recommendedName>
</protein>
<name>A0ABN5IDV9_9ACTN</name>
<evidence type="ECO:0008006" key="3">
    <source>
        <dbReference type="Google" id="ProtNLM"/>
    </source>
</evidence>
<proteinExistence type="predicted"/>
<dbReference type="RefSeq" id="WP_099505344.1">
    <property type="nucleotide sequence ID" value="NZ_CP026652.1"/>
</dbReference>